<dbReference type="AlphaFoldDB" id="A0A9P5LBG5"/>
<gene>
    <name evidence="2" type="ORF">G7Z17_g2642</name>
</gene>
<keyword evidence="1" id="KW-0732">Signal</keyword>
<sequence length="432" mass="42861">MRLLLATTLSALLGLALASPIHDHSRAARYKRRAHIHKREVPQEHSHDFVLTITREFLNVDNPKGIVDVVFGLLGNAAAAAGAGSVANLDCLKQETADQAFTNAKAAEDLRGMAGALLFQAIERNTGGVGVASVLCTDTAVNAEIAALTQHQDPASDNAGALNKAVTLELAKQLAGIGADPNLALLSGTFAAGDPNDNTGAGNSCDDEEPDLGCIFSQSLLVLDASEDEISAAVADVAQTFTGTGGIFATDLVDLASFNVASVTGTVDLATIVNGAADAGGAADATDAVQATTAAAAATTAADVATSVAECLVDPTTAAAVATSVAGATDAVVATSTAAAAAQTSEAASSDGTNVQEFTGTLGGVAPPVVSSTGDRPFSVNGNTFTGSGAAIGRSCDIQHNACANAANSGQLAGGVAQCEQQVADCRAANSL</sequence>
<reference evidence="2" key="1">
    <citation type="submission" date="2020-03" db="EMBL/GenBank/DDBJ databases">
        <title>Draft Genome Sequence of Cylindrodendrum hubeiense.</title>
        <authorList>
            <person name="Buettner E."/>
            <person name="Kellner H."/>
        </authorList>
    </citation>
    <scope>NUCLEOTIDE SEQUENCE</scope>
    <source>
        <strain evidence="2">IHI 201604</strain>
    </source>
</reference>
<evidence type="ECO:0000313" key="2">
    <source>
        <dbReference type="EMBL" id="KAF7554800.1"/>
    </source>
</evidence>
<dbReference type="Proteomes" id="UP000722485">
    <property type="component" value="Unassembled WGS sequence"/>
</dbReference>
<comment type="caution">
    <text evidence="2">The sequence shown here is derived from an EMBL/GenBank/DDBJ whole genome shotgun (WGS) entry which is preliminary data.</text>
</comment>
<organism evidence="2 3">
    <name type="scientific">Cylindrodendrum hubeiense</name>
    <dbReference type="NCBI Taxonomy" id="595255"/>
    <lineage>
        <taxon>Eukaryota</taxon>
        <taxon>Fungi</taxon>
        <taxon>Dikarya</taxon>
        <taxon>Ascomycota</taxon>
        <taxon>Pezizomycotina</taxon>
        <taxon>Sordariomycetes</taxon>
        <taxon>Hypocreomycetidae</taxon>
        <taxon>Hypocreales</taxon>
        <taxon>Nectriaceae</taxon>
        <taxon>Cylindrodendrum</taxon>
    </lineage>
</organism>
<feature type="signal peptide" evidence="1">
    <location>
        <begin position="1"/>
        <end position="18"/>
    </location>
</feature>
<feature type="chain" id="PRO_5040440336" description="Cell wall mannoprotein" evidence="1">
    <location>
        <begin position="19"/>
        <end position="432"/>
    </location>
</feature>
<proteinExistence type="predicted"/>
<evidence type="ECO:0008006" key="4">
    <source>
        <dbReference type="Google" id="ProtNLM"/>
    </source>
</evidence>
<evidence type="ECO:0000256" key="1">
    <source>
        <dbReference type="SAM" id="SignalP"/>
    </source>
</evidence>
<dbReference type="InterPro" id="IPR053216">
    <property type="entry name" value="Appressorial_penetr-assoc"/>
</dbReference>
<dbReference type="OrthoDB" id="2153847at2759"/>
<dbReference type="PANTHER" id="PTHR34587">
    <property type="entry name" value="VWFA DOMAIN-CONTAINING PROTEIN"/>
    <property type="match status" value="1"/>
</dbReference>
<keyword evidence="3" id="KW-1185">Reference proteome</keyword>
<protein>
    <recommendedName>
        <fullName evidence="4">Cell wall mannoprotein</fullName>
    </recommendedName>
</protein>
<evidence type="ECO:0000313" key="3">
    <source>
        <dbReference type="Proteomes" id="UP000722485"/>
    </source>
</evidence>
<dbReference type="EMBL" id="JAANBB010000028">
    <property type="protein sequence ID" value="KAF7554800.1"/>
    <property type="molecule type" value="Genomic_DNA"/>
</dbReference>
<name>A0A9P5LBG5_9HYPO</name>
<dbReference type="PANTHER" id="PTHR34587:SF1">
    <property type="entry name" value="CIRCUMSPOROZOITE PROTEIN"/>
    <property type="match status" value="1"/>
</dbReference>
<accession>A0A9P5LBG5</accession>